<evidence type="ECO:0000256" key="3">
    <source>
        <dbReference type="ARBA" id="ARBA00022723"/>
    </source>
</evidence>
<proteinExistence type="inferred from homology"/>
<dbReference type="InterPro" id="IPR006629">
    <property type="entry name" value="LITAF"/>
</dbReference>
<feature type="region of interest" description="Disordered" evidence="6">
    <location>
        <begin position="63"/>
        <end position="84"/>
    </location>
</feature>
<feature type="transmembrane region" description="Helical" evidence="7">
    <location>
        <begin position="140"/>
        <end position="159"/>
    </location>
</feature>
<sequence>MHSFLAKLHDDEDDDDEEDDEISSNRNGDEGSGRRRRRGRGARVGVPYYGYVPVASSAAAFHGRGAAAPPPSPPPQPQPQPIFYVGESPYQSGMIPPNAVFGDAKAIPLHQTMFRDTPAPFNCVHCGASALSRVRSKPSLAAVVACMMPFMMGVCFLYPSMDCLWHKYHYCPSCGEKVAEFEKSDPCLVMDPTRWSEESFAVPA</sequence>
<evidence type="ECO:0000256" key="4">
    <source>
        <dbReference type="ARBA" id="ARBA00022833"/>
    </source>
</evidence>
<feature type="region of interest" description="Disordered" evidence="6">
    <location>
        <begin position="1"/>
        <end position="40"/>
    </location>
</feature>
<feature type="domain" description="LITAF" evidence="8">
    <location>
        <begin position="103"/>
        <end position="183"/>
    </location>
</feature>
<dbReference type="GO" id="GO:0008270">
    <property type="term" value="F:zinc ion binding"/>
    <property type="evidence" value="ECO:0007669"/>
    <property type="project" value="TreeGrafter"/>
</dbReference>
<dbReference type="PROSITE" id="PS51837">
    <property type="entry name" value="LITAF"/>
    <property type="match status" value="1"/>
</dbReference>
<evidence type="ECO:0000259" key="8">
    <source>
        <dbReference type="PROSITE" id="PS51837"/>
    </source>
</evidence>
<protein>
    <recommendedName>
        <fullName evidence="8">LITAF domain-containing protein</fullName>
    </recommendedName>
</protein>
<dbReference type="Pfam" id="PF10601">
    <property type="entry name" value="zf-LITAF-like"/>
    <property type="match status" value="1"/>
</dbReference>
<name>A0A6V7NP51_ANACO</name>
<organism evidence="9">
    <name type="scientific">Ananas comosus var. bracteatus</name>
    <name type="common">red pineapple</name>
    <dbReference type="NCBI Taxonomy" id="296719"/>
    <lineage>
        <taxon>Eukaryota</taxon>
        <taxon>Viridiplantae</taxon>
        <taxon>Streptophyta</taxon>
        <taxon>Embryophyta</taxon>
        <taxon>Tracheophyta</taxon>
        <taxon>Spermatophyta</taxon>
        <taxon>Magnoliopsida</taxon>
        <taxon>Liliopsida</taxon>
        <taxon>Poales</taxon>
        <taxon>Bromeliaceae</taxon>
        <taxon>Bromelioideae</taxon>
        <taxon>Ananas</taxon>
    </lineage>
</organism>
<keyword evidence="7" id="KW-1133">Transmembrane helix</keyword>
<keyword evidence="7" id="KW-0812">Transmembrane</keyword>
<accession>A0A6V7NP51</accession>
<evidence type="ECO:0000256" key="1">
    <source>
        <dbReference type="ARBA" id="ARBA00004170"/>
    </source>
</evidence>
<keyword evidence="5 7" id="KW-0472">Membrane</keyword>
<dbReference type="AlphaFoldDB" id="A0A6V7NP51"/>
<comment type="similarity">
    <text evidence="2">Belongs to the CDIP1/LITAF family.</text>
</comment>
<feature type="compositionally biased region" description="Pro residues" evidence="6">
    <location>
        <begin position="68"/>
        <end position="80"/>
    </location>
</feature>
<keyword evidence="4" id="KW-0862">Zinc</keyword>
<dbReference type="EMBL" id="LR862140">
    <property type="protein sequence ID" value="CAD1820114.1"/>
    <property type="molecule type" value="Genomic_DNA"/>
</dbReference>
<evidence type="ECO:0000256" key="2">
    <source>
        <dbReference type="ARBA" id="ARBA00005975"/>
    </source>
</evidence>
<reference evidence="9" key="1">
    <citation type="submission" date="2020-07" db="EMBL/GenBank/DDBJ databases">
        <authorList>
            <person name="Lin J."/>
        </authorList>
    </citation>
    <scope>NUCLEOTIDE SEQUENCE</scope>
</reference>
<evidence type="ECO:0000256" key="5">
    <source>
        <dbReference type="ARBA" id="ARBA00023136"/>
    </source>
</evidence>
<evidence type="ECO:0000313" key="9">
    <source>
        <dbReference type="EMBL" id="CAD1820114.1"/>
    </source>
</evidence>
<comment type="subcellular location">
    <subcellularLocation>
        <location evidence="1">Membrane</location>
        <topology evidence="1">Peripheral membrane protein</topology>
    </subcellularLocation>
</comment>
<gene>
    <name evidence="9" type="ORF">CB5_LOCUS3325</name>
</gene>
<evidence type="ECO:0000256" key="7">
    <source>
        <dbReference type="SAM" id="Phobius"/>
    </source>
</evidence>
<evidence type="ECO:0000256" key="6">
    <source>
        <dbReference type="SAM" id="MobiDB-lite"/>
    </source>
</evidence>
<dbReference type="PANTHER" id="PTHR23292">
    <property type="entry name" value="LIPOPOLYSACCHARIDE-INDUCED TUMOR NECROSIS FACTOR-ALPHA FACTOR"/>
    <property type="match status" value="1"/>
</dbReference>
<dbReference type="GO" id="GO:0016020">
    <property type="term" value="C:membrane"/>
    <property type="evidence" value="ECO:0007669"/>
    <property type="project" value="UniProtKB-SubCell"/>
</dbReference>
<dbReference type="InterPro" id="IPR037519">
    <property type="entry name" value="LITAF_fam"/>
</dbReference>
<dbReference type="SMART" id="SM00714">
    <property type="entry name" value="LITAF"/>
    <property type="match status" value="1"/>
</dbReference>
<keyword evidence="3" id="KW-0479">Metal-binding</keyword>
<dbReference type="PANTHER" id="PTHR23292:SF6">
    <property type="entry name" value="FI16602P1-RELATED"/>
    <property type="match status" value="1"/>
</dbReference>
<feature type="compositionally biased region" description="Acidic residues" evidence="6">
    <location>
        <begin position="11"/>
        <end position="22"/>
    </location>
</feature>